<dbReference type="NCBIfam" id="TIGR01378">
    <property type="entry name" value="thi_PPkinase"/>
    <property type="match status" value="1"/>
</dbReference>
<reference evidence="7 8" key="1">
    <citation type="submission" date="2019-11" db="EMBL/GenBank/DDBJ databases">
        <authorList>
            <person name="Li J."/>
        </authorList>
    </citation>
    <scope>NUCLEOTIDE SEQUENCE [LARGE SCALE GENOMIC DNA]</scope>
    <source>
        <strain evidence="7 8">J4</strain>
    </source>
</reference>
<evidence type="ECO:0000256" key="3">
    <source>
        <dbReference type="ARBA" id="ARBA00022777"/>
    </source>
</evidence>
<evidence type="ECO:0000256" key="4">
    <source>
        <dbReference type="ARBA" id="ARBA00022840"/>
    </source>
</evidence>
<dbReference type="AlphaFoldDB" id="A0A6G1X3F9"/>
<comment type="caution">
    <text evidence="7">The sequence shown here is derived from an EMBL/GenBank/DDBJ whole genome shotgun (WGS) entry which is preliminary data.</text>
</comment>
<dbReference type="CDD" id="cd07995">
    <property type="entry name" value="TPK"/>
    <property type="match status" value="1"/>
</dbReference>
<gene>
    <name evidence="7" type="ORF">GH754_03770</name>
</gene>
<dbReference type="GO" id="GO:0009229">
    <property type="term" value="P:thiamine diphosphate biosynthetic process"/>
    <property type="evidence" value="ECO:0007669"/>
    <property type="project" value="InterPro"/>
</dbReference>
<keyword evidence="4" id="KW-0067">ATP-binding</keyword>
<evidence type="ECO:0000313" key="8">
    <source>
        <dbReference type="Proteomes" id="UP000480185"/>
    </source>
</evidence>
<dbReference type="Gene3D" id="3.40.50.10240">
    <property type="entry name" value="Thiamin pyrophosphokinase, catalytic domain"/>
    <property type="match status" value="1"/>
</dbReference>
<dbReference type="InterPro" id="IPR007371">
    <property type="entry name" value="TPK_catalytic"/>
</dbReference>
<evidence type="ECO:0000256" key="2">
    <source>
        <dbReference type="ARBA" id="ARBA00022741"/>
    </source>
</evidence>
<dbReference type="GO" id="GO:0005524">
    <property type="term" value="F:ATP binding"/>
    <property type="evidence" value="ECO:0007669"/>
    <property type="project" value="UniProtKB-KW"/>
</dbReference>
<dbReference type="GO" id="GO:0004788">
    <property type="term" value="F:thiamine diphosphokinase activity"/>
    <property type="evidence" value="ECO:0007669"/>
    <property type="project" value="UniProtKB-UniRule"/>
</dbReference>
<dbReference type="GO" id="GO:0030975">
    <property type="term" value="F:thiamine binding"/>
    <property type="evidence" value="ECO:0007669"/>
    <property type="project" value="InterPro"/>
</dbReference>
<keyword evidence="3 7" id="KW-0418">Kinase</keyword>
<dbReference type="PANTHER" id="PTHR41299">
    <property type="entry name" value="THIAMINE PYROPHOSPHOKINASE"/>
    <property type="match status" value="1"/>
</dbReference>
<dbReference type="InterPro" id="IPR053149">
    <property type="entry name" value="TPK"/>
</dbReference>
<keyword evidence="8" id="KW-1185">Reference proteome</keyword>
<dbReference type="SUPFAM" id="SSF63862">
    <property type="entry name" value="Thiamin pyrophosphokinase, substrate-binding domain"/>
    <property type="match status" value="1"/>
</dbReference>
<dbReference type="SMART" id="SM00983">
    <property type="entry name" value="TPK_B1_binding"/>
    <property type="match status" value="1"/>
</dbReference>
<dbReference type="Pfam" id="PF04265">
    <property type="entry name" value="TPK_B1_binding"/>
    <property type="match status" value="1"/>
</dbReference>
<organism evidence="7 8">
    <name type="scientific">Salinibacillus xinjiangensis</name>
    <dbReference type="NCBI Taxonomy" id="1229268"/>
    <lineage>
        <taxon>Bacteria</taxon>
        <taxon>Bacillati</taxon>
        <taxon>Bacillota</taxon>
        <taxon>Bacilli</taxon>
        <taxon>Bacillales</taxon>
        <taxon>Bacillaceae</taxon>
        <taxon>Salinibacillus</taxon>
    </lineage>
</organism>
<protein>
    <recommendedName>
        <fullName evidence="5">Thiamine diphosphokinase</fullName>
        <ecNumber evidence="5">2.7.6.2</ecNumber>
    </recommendedName>
</protein>
<dbReference type="GO" id="GO:0006772">
    <property type="term" value="P:thiamine metabolic process"/>
    <property type="evidence" value="ECO:0007669"/>
    <property type="project" value="UniProtKB-UniRule"/>
</dbReference>
<dbReference type="SUPFAM" id="SSF63999">
    <property type="entry name" value="Thiamin pyrophosphokinase, catalytic domain"/>
    <property type="match status" value="1"/>
</dbReference>
<feature type="domain" description="Thiamin pyrophosphokinase thiamin-binding" evidence="6">
    <location>
        <begin position="143"/>
        <end position="209"/>
    </location>
</feature>
<dbReference type="GO" id="GO:0016301">
    <property type="term" value="F:kinase activity"/>
    <property type="evidence" value="ECO:0007669"/>
    <property type="project" value="UniProtKB-KW"/>
</dbReference>
<keyword evidence="2" id="KW-0547">Nucleotide-binding</keyword>
<sequence length="218" mass="24646">MVETVAVVGGGPAIRLPDLQSYQLENTIWIGADRGCIHLLEEGIKPDYGLGDFDSVTKEEMEVIRRECNHIKEYPAEKDQTDLEIALQKAIELKPKHIQLFGVTGGRLDHELVNIQLLYQLSEYKMNGIIIDKYNKIELKRAGVHSLEYDEKFENISFIPQSTSIKNLTLKGFYYPLINKNLEYGTSLATSNCLIGKKGTFSFSEGILLVVRSHDVQL</sequence>
<dbReference type="InterPro" id="IPR007373">
    <property type="entry name" value="Thiamin_PyroPKinase_B1-bd"/>
</dbReference>
<name>A0A6G1X3F9_9BACI</name>
<evidence type="ECO:0000256" key="1">
    <source>
        <dbReference type="ARBA" id="ARBA00022679"/>
    </source>
</evidence>
<dbReference type="PANTHER" id="PTHR41299:SF1">
    <property type="entry name" value="THIAMINE PYROPHOSPHOKINASE"/>
    <property type="match status" value="1"/>
</dbReference>
<evidence type="ECO:0000256" key="5">
    <source>
        <dbReference type="NCBIfam" id="TIGR01378"/>
    </source>
</evidence>
<dbReference type="EMBL" id="WJNH01000002">
    <property type="protein sequence ID" value="MRG85445.1"/>
    <property type="molecule type" value="Genomic_DNA"/>
</dbReference>
<proteinExistence type="predicted"/>
<dbReference type="Pfam" id="PF04263">
    <property type="entry name" value="TPK_catalytic"/>
    <property type="match status" value="1"/>
</dbReference>
<evidence type="ECO:0000313" key="7">
    <source>
        <dbReference type="EMBL" id="MRG85445.1"/>
    </source>
</evidence>
<keyword evidence="1 7" id="KW-0808">Transferase</keyword>
<dbReference type="RefSeq" id="WP_323741836.1">
    <property type="nucleotide sequence ID" value="NZ_WJNH01000002.1"/>
</dbReference>
<dbReference type="InterPro" id="IPR006282">
    <property type="entry name" value="Thi_PPkinase"/>
</dbReference>
<dbReference type="InterPro" id="IPR036759">
    <property type="entry name" value="TPK_catalytic_sf"/>
</dbReference>
<evidence type="ECO:0000259" key="6">
    <source>
        <dbReference type="SMART" id="SM00983"/>
    </source>
</evidence>
<dbReference type="InterPro" id="IPR036371">
    <property type="entry name" value="TPK_B1-bd_sf"/>
</dbReference>
<dbReference type="Proteomes" id="UP000480185">
    <property type="component" value="Unassembled WGS sequence"/>
</dbReference>
<accession>A0A6G1X3F9</accession>
<dbReference type="EC" id="2.7.6.2" evidence="5"/>